<keyword evidence="7" id="KW-1185">Reference proteome</keyword>
<comment type="catalytic activity">
    <reaction evidence="5">
        <text>N(tele)-phospho-L-histidyl/L-threonyl-[pyruvate, phosphate dikinase] + ADP = N(tele)-phospho-L-histidyl/O-phospho-L-threonyl-[pyruvate, phosphate dikinase] + AMP + H(+)</text>
        <dbReference type="Rhea" id="RHEA:43692"/>
        <dbReference type="Rhea" id="RHEA-COMP:10650"/>
        <dbReference type="Rhea" id="RHEA-COMP:10651"/>
        <dbReference type="ChEBI" id="CHEBI:15378"/>
        <dbReference type="ChEBI" id="CHEBI:30013"/>
        <dbReference type="ChEBI" id="CHEBI:61977"/>
        <dbReference type="ChEBI" id="CHEBI:83586"/>
        <dbReference type="ChEBI" id="CHEBI:456215"/>
        <dbReference type="ChEBI" id="CHEBI:456216"/>
        <dbReference type="EC" id="2.7.11.32"/>
    </reaction>
</comment>
<dbReference type="EC" id="2.7.4.27" evidence="5"/>
<proteinExistence type="inferred from homology"/>
<evidence type="ECO:0000256" key="5">
    <source>
        <dbReference type="HAMAP-Rule" id="MF_00921"/>
    </source>
</evidence>
<sequence>MTPTKAPTDSYFHLHLVSDATGETLITVGRAACAQYANVLAIEHVYPLVRTMKQLDRVLSEIESNPGIVLYTLVDNEIRGRLKERCRDLGVPYLSVMAPIVRLFQSYLGGEPTPRIGGQHSLDAVYFKRIDALNFTVMHDDGQMTEDLENADVVLLGVSRTSKTPTSIYLANRGIKTANIPLVPNVPLPSNIETLRKPLVVGLVASPERIVEIRQNRLLGLNAADTGTSYTDRQAVSEEIAFSRRLCARNGWPLIDVTRRSIEETAATILALFNERRRQQLAET</sequence>
<dbReference type="InterPro" id="IPR005177">
    <property type="entry name" value="Kinase-pyrophosphorylase"/>
</dbReference>
<keyword evidence="1 5" id="KW-0723">Serine/threonine-protein kinase</keyword>
<name>A0ABU0LF43_XANAG</name>
<dbReference type="PANTHER" id="PTHR31756">
    <property type="entry name" value="PYRUVATE, PHOSPHATE DIKINASE REGULATORY PROTEIN 1, CHLOROPLASTIC"/>
    <property type="match status" value="1"/>
</dbReference>
<evidence type="ECO:0000313" key="6">
    <source>
        <dbReference type="EMBL" id="MDQ0505764.1"/>
    </source>
</evidence>
<comment type="caution">
    <text evidence="6">The sequence shown here is derived from an EMBL/GenBank/DDBJ whole genome shotgun (WGS) entry which is preliminary data.</text>
</comment>
<comment type="similarity">
    <text evidence="5">Belongs to the pyruvate, phosphate/water dikinase regulatory protein family. PDRP subfamily.</text>
</comment>
<comment type="function">
    <text evidence="5">Bifunctional serine/threonine kinase and phosphorylase involved in the regulation of the pyruvate, phosphate dikinase (PPDK) by catalyzing its phosphorylation/dephosphorylation.</text>
</comment>
<accession>A0ABU0LF43</accession>
<dbReference type="Pfam" id="PF03618">
    <property type="entry name" value="Kinase-PPPase"/>
    <property type="match status" value="1"/>
</dbReference>
<dbReference type="RefSeq" id="WP_237345442.1">
    <property type="nucleotide sequence ID" value="NZ_JABWGX010000010.1"/>
</dbReference>
<keyword evidence="4 5" id="KW-0418">Kinase</keyword>
<dbReference type="NCBIfam" id="NF003742">
    <property type="entry name" value="PRK05339.1"/>
    <property type="match status" value="1"/>
</dbReference>
<dbReference type="PANTHER" id="PTHR31756:SF3">
    <property type="entry name" value="PYRUVATE, PHOSPHATE DIKINASE REGULATORY PROTEIN 1, CHLOROPLASTIC"/>
    <property type="match status" value="1"/>
</dbReference>
<comment type="catalytic activity">
    <reaction evidence="5">
        <text>N(tele)-phospho-L-histidyl/O-phospho-L-threonyl-[pyruvate, phosphate dikinase] + phosphate + H(+) = N(tele)-phospho-L-histidyl/L-threonyl-[pyruvate, phosphate dikinase] + diphosphate</text>
        <dbReference type="Rhea" id="RHEA:43696"/>
        <dbReference type="Rhea" id="RHEA-COMP:10650"/>
        <dbReference type="Rhea" id="RHEA-COMP:10651"/>
        <dbReference type="ChEBI" id="CHEBI:15378"/>
        <dbReference type="ChEBI" id="CHEBI:30013"/>
        <dbReference type="ChEBI" id="CHEBI:33019"/>
        <dbReference type="ChEBI" id="CHEBI:43474"/>
        <dbReference type="ChEBI" id="CHEBI:61977"/>
        <dbReference type="ChEBI" id="CHEBI:83586"/>
        <dbReference type="EC" id="2.7.4.27"/>
    </reaction>
</comment>
<keyword evidence="3 5" id="KW-0547">Nucleotide-binding</keyword>
<protein>
    <recommendedName>
        <fullName evidence="5">Putative pyruvate, phosphate dikinase regulatory protein</fullName>
        <shortName evidence="5">PPDK regulatory protein</shortName>
        <ecNumber evidence="5">2.7.11.32</ecNumber>
        <ecNumber evidence="5">2.7.4.27</ecNumber>
    </recommendedName>
</protein>
<dbReference type="EMBL" id="JAUSVY010000005">
    <property type="protein sequence ID" value="MDQ0505764.1"/>
    <property type="molecule type" value="Genomic_DNA"/>
</dbReference>
<reference evidence="6 7" key="1">
    <citation type="submission" date="2023-07" db="EMBL/GenBank/DDBJ databases">
        <title>Genomic Encyclopedia of Type Strains, Phase IV (KMG-IV): sequencing the most valuable type-strain genomes for metagenomic binning, comparative biology and taxonomic classification.</title>
        <authorList>
            <person name="Goeker M."/>
        </authorList>
    </citation>
    <scope>NUCLEOTIDE SEQUENCE [LARGE SCALE GENOMIC DNA]</scope>
    <source>
        <strain evidence="6 7">DSM 3770</strain>
    </source>
</reference>
<evidence type="ECO:0000256" key="3">
    <source>
        <dbReference type="ARBA" id="ARBA00022741"/>
    </source>
</evidence>
<evidence type="ECO:0000313" key="7">
    <source>
        <dbReference type="Proteomes" id="UP001241747"/>
    </source>
</evidence>
<evidence type="ECO:0000256" key="4">
    <source>
        <dbReference type="ARBA" id="ARBA00022777"/>
    </source>
</evidence>
<dbReference type="HAMAP" id="MF_00921">
    <property type="entry name" value="PDRP"/>
    <property type="match status" value="1"/>
</dbReference>
<keyword evidence="2 5" id="KW-0808">Transferase</keyword>
<evidence type="ECO:0000256" key="2">
    <source>
        <dbReference type="ARBA" id="ARBA00022679"/>
    </source>
</evidence>
<dbReference type="InterPro" id="IPR026565">
    <property type="entry name" value="PPDK_reg"/>
</dbReference>
<evidence type="ECO:0000256" key="1">
    <source>
        <dbReference type="ARBA" id="ARBA00022527"/>
    </source>
</evidence>
<dbReference type="EC" id="2.7.11.32" evidence="5"/>
<gene>
    <name evidence="6" type="ORF">QOZ94_002564</name>
</gene>
<feature type="binding site" evidence="5">
    <location>
        <begin position="157"/>
        <end position="164"/>
    </location>
    <ligand>
        <name>ADP</name>
        <dbReference type="ChEBI" id="CHEBI:456216"/>
    </ligand>
</feature>
<dbReference type="Proteomes" id="UP001241747">
    <property type="component" value="Unassembled WGS sequence"/>
</dbReference>
<organism evidence="6 7">
    <name type="scientific">Xanthobacter agilis</name>
    <dbReference type="NCBI Taxonomy" id="47492"/>
    <lineage>
        <taxon>Bacteria</taxon>
        <taxon>Pseudomonadati</taxon>
        <taxon>Pseudomonadota</taxon>
        <taxon>Alphaproteobacteria</taxon>
        <taxon>Hyphomicrobiales</taxon>
        <taxon>Xanthobacteraceae</taxon>
        <taxon>Xanthobacter</taxon>
    </lineage>
</organism>